<feature type="domain" description="Helix-turn-helix" evidence="1">
    <location>
        <begin position="18"/>
        <end position="65"/>
    </location>
</feature>
<keyword evidence="2" id="KW-0238">DNA-binding</keyword>
<evidence type="ECO:0000259" key="1">
    <source>
        <dbReference type="Pfam" id="PF12728"/>
    </source>
</evidence>
<dbReference type="Pfam" id="PF12728">
    <property type="entry name" value="HTH_17"/>
    <property type="match status" value="1"/>
</dbReference>
<organism evidence="2 3">
    <name type="scientific">Streptomyces kunmingensis</name>
    <dbReference type="NCBI Taxonomy" id="68225"/>
    <lineage>
        <taxon>Bacteria</taxon>
        <taxon>Bacillati</taxon>
        <taxon>Actinomycetota</taxon>
        <taxon>Actinomycetes</taxon>
        <taxon>Kitasatosporales</taxon>
        <taxon>Streptomycetaceae</taxon>
        <taxon>Streptomyces</taxon>
    </lineage>
</organism>
<accession>A0ABU6C537</accession>
<dbReference type="InterPro" id="IPR010093">
    <property type="entry name" value="SinI_DNA-bd"/>
</dbReference>
<sequence length="85" mass="9272">MYDASTVTEGTDDPTLILLTVEEAARRLSIGRTYCFRLLAMGQLDSVTLGRARRVPAEAVVEFAHKLRASQCRGAMTSERKGLAA</sequence>
<gene>
    <name evidence="2" type="ORF">OKJ48_03040</name>
</gene>
<dbReference type="RefSeq" id="WP_324766221.1">
    <property type="nucleotide sequence ID" value="NZ_BAAATS010000017.1"/>
</dbReference>
<dbReference type="NCBIfam" id="TIGR01764">
    <property type="entry name" value="excise"/>
    <property type="match status" value="1"/>
</dbReference>
<dbReference type="EMBL" id="JAOZYB010000009">
    <property type="protein sequence ID" value="MEB3959236.1"/>
    <property type="molecule type" value="Genomic_DNA"/>
</dbReference>
<evidence type="ECO:0000313" key="2">
    <source>
        <dbReference type="EMBL" id="MEB3959236.1"/>
    </source>
</evidence>
<dbReference type="InterPro" id="IPR041657">
    <property type="entry name" value="HTH_17"/>
</dbReference>
<name>A0ABU6C537_9ACTN</name>
<comment type="caution">
    <text evidence="2">The sequence shown here is derived from an EMBL/GenBank/DDBJ whole genome shotgun (WGS) entry which is preliminary data.</text>
</comment>
<protein>
    <submittedName>
        <fullName evidence="2">Excisionase family DNA-binding protein</fullName>
    </submittedName>
</protein>
<proteinExistence type="predicted"/>
<dbReference type="GO" id="GO:0003677">
    <property type="term" value="F:DNA binding"/>
    <property type="evidence" value="ECO:0007669"/>
    <property type="project" value="UniProtKB-KW"/>
</dbReference>
<evidence type="ECO:0000313" key="3">
    <source>
        <dbReference type="Proteomes" id="UP001352223"/>
    </source>
</evidence>
<keyword evidence="3" id="KW-1185">Reference proteome</keyword>
<dbReference type="Proteomes" id="UP001352223">
    <property type="component" value="Unassembled WGS sequence"/>
</dbReference>
<reference evidence="2 3" key="1">
    <citation type="submission" date="2022-10" db="EMBL/GenBank/DDBJ databases">
        <authorList>
            <person name="Xie J."/>
            <person name="Shen N."/>
        </authorList>
    </citation>
    <scope>NUCLEOTIDE SEQUENCE [LARGE SCALE GENOMIC DNA]</scope>
    <source>
        <strain evidence="2 3">DSM 41681</strain>
    </source>
</reference>